<dbReference type="InterPro" id="IPR011005">
    <property type="entry name" value="Dihydropteroate_synth-like_sf"/>
</dbReference>
<dbReference type="AlphaFoldDB" id="G4Q6D8"/>
<sequence>MEIRERLEKERLFFDGGMGTMLQSAGLMPGELPELWNLSHADVIQGVHEAYIRAGAQIIKTNTFGCNGLKFGKAHGTPAVSTLVTAAVKLAQKAFQACGEKGCVALDLGPTGKLLQPYGDLPFEEAVSLYAEAVEAGKKAGADLVLIETMSDTYEAKAAILAVKEHSNLPFVVTFTFDEEGKLLSGADVETAMIVASSLGASAVGFNCGLGPKEISRLVPRALAATDLPLVVNPNAGLPVTHDGVTQFEVGSEEFAATMLEFAPQTALLGGCCGTTPQHIKALVESCAELPPPEKRNGAPECITGYGAPVCFDRMPVIIGERINPTGKKRLKEALKAGDMDYVCQLALEQIDKGAQVLDVNVGVPGIDEPALLEKAMRTLQSITPLPLQIDTSDLKAMERALRLYNGRPLLNSVNGKTSSLSSVLPLAKKYGAMLVGLCLDDDGIAESLEGRLKSARRVIDGAKKAGLSEKALLLDPLAMTISTGGQNAQIALSIIAALKKAGLKTVMGVSNISFGLPHRDAVNSAFFASAMQLGLSAGIINPNSAPMMETYLAYGALSGYDTSCKAYVSYFADLPTEKREPHVPAAKDSGEQGRYGLDEAIEKGLISPAETAVAALLDEGRDALSIINEYMIPALNRVGDAFEKKTLFLPQLLMSADAAKAGFEIIKKAMFQKGADRGKGDPVIVATVKGDIHDIGKNIVKVLLENYGYDVIDLGKDVPPEAIVEKTLERDVKLVGLSALMTTTLGSMAETIRQLREKAPGCRVIVGGAVMTKEYAEELGADAYAGNAVAAVSYANALFRKK</sequence>
<dbReference type="Pfam" id="PF02574">
    <property type="entry name" value="S-methyl_trans"/>
    <property type="match status" value="1"/>
</dbReference>
<dbReference type="PANTHER" id="PTHR45833">
    <property type="entry name" value="METHIONINE SYNTHASE"/>
    <property type="match status" value="1"/>
</dbReference>
<evidence type="ECO:0000256" key="1">
    <source>
        <dbReference type="ARBA" id="ARBA00001700"/>
    </source>
</evidence>
<dbReference type="HOGENOM" id="CLU_004914_0_2_9"/>
<comment type="pathway">
    <text evidence="4">Amino-acid biosynthesis; L-methionine biosynthesis via de novo pathway; L-methionine from L-homocysteine (MetH route): step 1/1.</text>
</comment>
<evidence type="ECO:0000256" key="10">
    <source>
        <dbReference type="ARBA" id="ARBA00022628"/>
    </source>
</evidence>
<comment type="similarity">
    <text evidence="5">Belongs to the vitamin-B12 dependent methionine synthase family.</text>
</comment>
<evidence type="ECO:0000256" key="14">
    <source>
        <dbReference type="ARBA" id="ARBA00022833"/>
    </source>
</evidence>
<keyword evidence="15" id="KW-0486">Methionine biosynthesis</keyword>
<keyword evidence="10" id="KW-0846">Cobalamin</keyword>
<dbReference type="eggNOG" id="COG0646">
    <property type="taxonomic scope" value="Bacteria"/>
</dbReference>
<comment type="catalytic activity">
    <reaction evidence="1">
        <text>(6S)-5-methyl-5,6,7,8-tetrahydrofolate + L-homocysteine = (6S)-5,6,7,8-tetrahydrofolate + L-methionine</text>
        <dbReference type="Rhea" id="RHEA:11172"/>
        <dbReference type="ChEBI" id="CHEBI:18608"/>
        <dbReference type="ChEBI" id="CHEBI:57453"/>
        <dbReference type="ChEBI" id="CHEBI:57844"/>
        <dbReference type="ChEBI" id="CHEBI:58199"/>
        <dbReference type="EC" id="2.1.1.13"/>
    </reaction>
</comment>
<dbReference type="UniPathway" id="UPA00051">
    <property type="reaction ID" value="UER00081"/>
</dbReference>
<keyword evidence="13 19" id="KW-0479">Metal-binding</keyword>
<dbReference type="Pfam" id="PF00809">
    <property type="entry name" value="Pterin_bind"/>
    <property type="match status" value="1"/>
</dbReference>
<feature type="binding site" evidence="19">
    <location>
        <position position="273"/>
    </location>
    <ligand>
        <name>Zn(2+)</name>
        <dbReference type="ChEBI" id="CHEBI:29105"/>
    </ligand>
</feature>
<dbReference type="SMART" id="SM01018">
    <property type="entry name" value="B12-binding_2"/>
    <property type="match status" value="1"/>
</dbReference>
<keyword evidence="25" id="KW-1185">Reference proteome</keyword>
<keyword evidence="16" id="KW-0170">Cobalt</keyword>
<protein>
    <recommendedName>
        <fullName evidence="7">Methionine synthase</fullName>
        <ecNumber evidence="6">2.1.1.13</ecNumber>
    </recommendedName>
    <alternativeName>
        <fullName evidence="18">5-methyltetrahydrofolate--homocysteine methyltransferase</fullName>
    </alternativeName>
</protein>
<evidence type="ECO:0000256" key="4">
    <source>
        <dbReference type="ARBA" id="ARBA00005178"/>
    </source>
</evidence>
<evidence type="ECO:0000259" key="22">
    <source>
        <dbReference type="PROSITE" id="PS51332"/>
    </source>
</evidence>
<evidence type="ECO:0000256" key="17">
    <source>
        <dbReference type="ARBA" id="ARBA00025552"/>
    </source>
</evidence>
<evidence type="ECO:0000313" key="24">
    <source>
        <dbReference type="EMBL" id="AEQ23428.1"/>
    </source>
</evidence>
<keyword evidence="8 19" id="KW-0489">Methyltransferase</keyword>
<feature type="domain" description="Hcy-binding" evidence="20">
    <location>
        <begin position="1"/>
        <end position="287"/>
    </location>
</feature>
<dbReference type="Gene3D" id="3.20.20.20">
    <property type="entry name" value="Dihydropteroate synthase-like"/>
    <property type="match status" value="1"/>
</dbReference>
<evidence type="ECO:0000256" key="13">
    <source>
        <dbReference type="ARBA" id="ARBA00022723"/>
    </source>
</evidence>
<dbReference type="InterPro" id="IPR036589">
    <property type="entry name" value="HCY_dom_sf"/>
</dbReference>
<keyword evidence="12" id="KW-0949">S-adenosyl-L-methionine</keyword>
<keyword evidence="9" id="KW-0028">Amino-acid biosynthesis</keyword>
<evidence type="ECO:0000259" key="20">
    <source>
        <dbReference type="PROSITE" id="PS50970"/>
    </source>
</evidence>
<comment type="cofactor">
    <cofactor evidence="2 19">
        <name>Zn(2+)</name>
        <dbReference type="ChEBI" id="CHEBI:29105"/>
    </cofactor>
</comment>
<dbReference type="PROSITE" id="PS51337">
    <property type="entry name" value="B12_BINDING_NTER"/>
    <property type="match status" value="1"/>
</dbReference>
<keyword evidence="11 19" id="KW-0808">Transferase</keyword>
<evidence type="ECO:0000256" key="18">
    <source>
        <dbReference type="ARBA" id="ARBA00031040"/>
    </source>
</evidence>
<dbReference type="CDD" id="cd02070">
    <property type="entry name" value="corrinoid_protein_B12-BD"/>
    <property type="match status" value="1"/>
</dbReference>
<dbReference type="GO" id="GO:0031419">
    <property type="term" value="F:cobalamin binding"/>
    <property type="evidence" value="ECO:0007669"/>
    <property type="project" value="UniProtKB-KW"/>
</dbReference>
<dbReference type="InterPro" id="IPR036594">
    <property type="entry name" value="Meth_synthase_dom"/>
</dbReference>
<dbReference type="EC" id="2.1.1.13" evidence="6"/>
<dbReference type="SUPFAM" id="SSF52242">
    <property type="entry name" value="Cobalamin (vitamin B12)-binding domain"/>
    <property type="match status" value="1"/>
</dbReference>
<dbReference type="GeneID" id="92879416"/>
<dbReference type="InterPro" id="IPR006158">
    <property type="entry name" value="Cobalamin-bd"/>
</dbReference>
<dbReference type="RefSeq" id="WP_009015182.1">
    <property type="nucleotide sequence ID" value="NC_016077.1"/>
</dbReference>
<organism evidence="24 25">
    <name type="scientific">Acidaminococcus intestini (strain RyC-MR95)</name>
    <dbReference type="NCBI Taxonomy" id="568816"/>
    <lineage>
        <taxon>Bacteria</taxon>
        <taxon>Bacillati</taxon>
        <taxon>Bacillota</taxon>
        <taxon>Negativicutes</taxon>
        <taxon>Acidaminococcales</taxon>
        <taxon>Acidaminococcaceae</taxon>
        <taxon>Acidaminococcus</taxon>
    </lineage>
</organism>
<evidence type="ECO:0000259" key="21">
    <source>
        <dbReference type="PROSITE" id="PS50972"/>
    </source>
</evidence>
<dbReference type="GO" id="GO:0046653">
    <property type="term" value="P:tetrahydrofolate metabolic process"/>
    <property type="evidence" value="ECO:0007669"/>
    <property type="project" value="TreeGrafter"/>
</dbReference>
<dbReference type="Gene3D" id="1.10.1240.10">
    <property type="entry name" value="Methionine synthase domain"/>
    <property type="match status" value="1"/>
</dbReference>
<dbReference type="Gene3D" id="3.40.50.280">
    <property type="entry name" value="Cobalamin-binding domain"/>
    <property type="match status" value="1"/>
</dbReference>
<dbReference type="InParanoid" id="G4Q6D8"/>
<dbReference type="SUPFAM" id="SSF82282">
    <property type="entry name" value="Homocysteine S-methyltransferase"/>
    <property type="match status" value="1"/>
</dbReference>
<evidence type="ECO:0000256" key="2">
    <source>
        <dbReference type="ARBA" id="ARBA00001947"/>
    </source>
</evidence>
<feature type="domain" description="B12-binding N-terminal" evidence="23">
    <location>
        <begin position="585"/>
        <end position="679"/>
    </location>
</feature>
<dbReference type="SUPFAM" id="SSF47644">
    <property type="entry name" value="Methionine synthase domain"/>
    <property type="match status" value="1"/>
</dbReference>
<evidence type="ECO:0000256" key="9">
    <source>
        <dbReference type="ARBA" id="ARBA00022605"/>
    </source>
</evidence>
<feature type="domain" description="B12-binding" evidence="22">
    <location>
        <begin position="681"/>
        <end position="803"/>
    </location>
</feature>
<dbReference type="Pfam" id="PF02310">
    <property type="entry name" value="B12-binding"/>
    <property type="match status" value="1"/>
</dbReference>
<dbReference type="GO" id="GO:0032259">
    <property type="term" value="P:methylation"/>
    <property type="evidence" value="ECO:0007669"/>
    <property type="project" value="UniProtKB-KW"/>
</dbReference>
<dbReference type="GO" id="GO:0050667">
    <property type="term" value="P:homocysteine metabolic process"/>
    <property type="evidence" value="ECO:0007669"/>
    <property type="project" value="TreeGrafter"/>
</dbReference>
<evidence type="ECO:0000256" key="19">
    <source>
        <dbReference type="PROSITE-ProRule" id="PRU00333"/>
    </source>
</evidence>
<comment type="cofactor">
    <cofactor evidence="3">
        <name>methylcob(III)alamin</name>
        <dbReference type="ChEBI" id="CHEBI:28115"/>
    </cofactor>
</comment>
<dbReference type="STRING" id="568816.Acin_2232"/>
<dbReference type="InterPro" id="IPR003726">
    <property type="entry name" value="HCY_dom"/>
</dbReference>
<dbReference type="InterPro" id="IPR050554">
    <property type="entry name" value="Met_Synthase/Corrinoid"/>
</dbReference>
<dbReference type="InterPro" id="IPR003759">
    <property type="entry name" value="Cbl-bd_cap"/>
</dbReference>
<dbReference type="InterPro" id="IPR036724">
    <property type="entry name" value="Cobalamin-bd_sf"/>
</dbReference>
<dbReference type="eggNOG" id="COG1410">
    <property type="taxonomic scope" value="Bacteria"/>
</dbReference>
<dbReference type="Proteomes" id="UP000007093">
    <property type="component" value="Chromosome"/>
</dbReference>
<dbReference type="PROSITE" id="PS50970">
    <property type="entry name" value="HCY"/>
    <property type="match status" value="1"/>
</dbReference>
<evidence type="ECO:0000256" key="6">
    <source>
        <dbReference type="ARBA" id="ARBA00012032"/>
    </source>
</evidence>
<evidence type="ECO:0000256" key="7">
    <source>
        <dbReference type="ARBA" id="ARBA00013998"/>
    </source>
</evidence>
<dbReference type="Gene3D" id="3.20.20.330">
    <property type="entry name" value="Homocysteine-binding-like domain"/>
    <property type="match status" value="1"/>
</dbReference>
<dbReference type="PANTHER" id="PTHR45833:SF1">
    <property type="entry name" value="METHIONINE SYNTHASE"/>
    <property type="match status" value="1"/>
</dbReference>
<evidence type="ECO:0000256" key="5">
    <source>
        <dbReference type="ARBA" id="ARBA00010398"/>
    </source>
</evidence>
<dbReference type="Pfam" id="PF02607">
    <property type="entry name" value="B12-binding_2"/>
    <property type="match status" value="1"/>
</dbReference>
<dbReference type="GO" id="GO:0046872">
    <property type="term" value="F:metal ion binding"/>
    <property type="evidence" value="ECO:0007669"/>
    <property type="project" value="UniProtKB-KW"/>
</dbReference>
<feature type="binding site" evidence="19">
    <location>
        <position position="208"/>
    </location>
    <ligand>
        <name>Zn(2+)</name>
        <dbReference type="ChEBI" id="CHEBI:29105"/>
    </ligand>
</feature>
<dbReference type="SUPFAM" id="SSF51717">
    <property type="entry name" value="Dihydropteroate synthetase-like"/>
    <property type="match status" value="1"/>
</dbReference>
<evidence type="ECO:0000256" key="3">
    <source>
        <dbReference type="ARBA" id="ARBA00001956"/>
    </source>
</evidence>
<dbReference type="InterPro" id="IPR000489">
    <property type="entry name" value="Pterin-binding_dom"/>
</dbReference>
<dbReference type="PROSITE" id="PS50972">
    <property type="entry name" value="PTERIN_BINDING"/>
    <property type="match status" value="1"/>
</dbReference>
<evidence type="ECO:0000313" key="25">
    <source>
        <dbReference type="Proteomes" id="UP000007093"/>
    </source>
</evidence>
<evidence type="ECO:0000256" key="12">
    <source>
        <dbReference type="ARBA" id="ARBA00022691"/>
    </source>
</evidence>
<comment type="function">
    <text evidence="17">Catalyzes the transfer of a methyl group from methyl-cobalamin to homocysteine, yielding enzyme-bound cob(I)alamin and methionine. Subsequently, remethylates the cofactor using methyltetrahydrofolate.</text>
</comment>
<dbReference type="EMBL" id="CP003058">
    <property type="protein sequence ID" value="AEQ23428.1"/>
    <property type="molecule type" value="Genomic_DNA"/>
</dbReference>
<dbReference type="PROSITE" id="PS51332">
    <property type="entry name" value="B12_BINDING"/>
    <property type="match status" value="1"/>
</dbReference>
<accession>G4Q6D8</accession>
<dbReference type="KEGG" id="ain:Acin_2232"/>
<dbReference type="GO" id="GO:0008705">
    <property type="term" value="F:methionine synthase activity"/>
    <property type="evidence" value="ECO:0007669"/>
    <property type="project" value="UniProtKB-EC"/>
</dbReference>
<dbReference type="PATRIC" id="fig|568816.4.peg.2164"/>
<evidence type="ECO:0000256" key="8">
    <source>
        <dbReference type="ARBA" id="ARBA00022603"/>
    </source>
</evidence>
<reference evidence="24 25" key="1">
    <citation type="journal article" date="2011" name="J. Bacteriol.">
        <title>Complete genome sequence of Acidaminococcus intestini RYC-MR95, a Gram-negative bacterium from the phylum Firmicutes.</title>
        <authorList>
            <person name="D'Auria G."/>
            <person name="Galan J.C."/>
            <person name="Rodriguez-Alcayna M."/>
            <person name="Moya A."/>
            <person name="Baquero F."/>
            <person name="Latorre A."/>
        </authorList>
    </citation>
    <scope>NUCLEOTIDE SEQUENCE [LARGE SCALE GENOMIC DNA]</scope>
    <source>
        <strain evidence="24 25">RyC-MR95</strain>
    </source>
</reference>
<name>G4Q6D8_ACIIR</name>
<evidence type="ECO:0000259" key="23">
    <source>
        <dbReference type="PROSITE" id="PS51337"/>
    </source>
</evidence>
<evidence type="ECO:0000256" key="15">
    <source>
        <dbReference type="ARBA" id="ARBA00023167"/>
    </source>
</evidence>
<dbReference type="GO" id="GO:0005829">
    <property type="term" value="C:cytosol"/>
    <property type="evidence" value="ECO:0007669"/>
    <property type="project" value="TreeGrafter"/>
</dbReference>
<feature type="domain" description="Pterin-binding" evidence="21">
    <location>
        <begin position="316"/>
        <end position="559"/>
    </location>
</feature>
<feature type="binding site" evidence="19">
    <location>
        <position position="272"/>
    </location>
    <ligand>
        <name>Zn(2+)</name>
        <dbReference type="ChEBI" id="CHEBI:29105"/>
    </ligand>
</feature>
<keyword evidence="14 19" id="KW-0862">Zinc</keyword>
<evidence type="ECO:0000256" key="11">
    <source>
        <dbReference type="ARBA" id="ARBA00022679"/>
    </source>
</evidence>
<evidence type="ECO:0000256" key="16">
    <source>
        <dbReference type="ARBA" id="ARBA00023285"/>
    </source>
</evidence>
<proteinExistence type="inferred from homology"/>
<gene>
    <name evidence="24" type="primary">metH</name>
    <name evidence="24" type="ordered locus">Acin_2232</name>
</gene>